<evidence type="ECO:0000313" key="2">
    <source>
        <dbReference type="Proteomes" id="UP001285441"/>
    </source>
</evidence>
<dbReference type="Proteomes" id="UP001285441">
    <property type="component" value="Unassembled WGS sequence"/>
</dbReference>
<comment type="caution">
    <text evidence="1">The sequence shown here is derived from an EMBL/GenBank/DDBJ whole genome shotgun (WGS) entry which is preliminary data.</text>
</comment>
<dbReference type="EMBL" id="JAULSW010000008">
    <property type="protein sequence ID" value="KAK3371953.1"/>
    <property type="molecule type" value="Genomic_DNA"/>
</dbReference>
<reference evidence="1" key="1">
    <citation type="journal article" date="2023" name="Mol. Phylogenet. Evol.">
        <title>Genome-scale phylogeny and comparative genomics of the fungal order Sordariales.</title>
        <authorList>
            <person name="Hensen N."/>
            <person name="Bonometti L."/>
            <person name="Westerberg I."/>
            <person name="Brannstrom I.O."/>
            <person name="Guillou S."/>
            <person name="Cros-Aarteil S."/>
            <person name="Calhoun S."/>
            <person name="Haridas S."/>
            <person name="Kuo A."/>
            <person name="Mondo S."/>
            <person name="Pangilinan J."/>
            <person name="Riley R."/>
            <person name="LaButti K."/>
            <person name="Andreopoulos B."/>
            <person name="Lipzen A."/>
            <person name="Chen C."/>
            <person name="Yan M."/>
            <person name="Daum C."/>
            <person name="Ng V."/>
            <person name="Clum A."/>
            <person name="Steindorff A."/>
            <person name="Ohm R.A."/>
            <person name="Martin F."/>
            <person name="Silar P."/>
            <person name="Natvig D.O."/>
            <person name="Lalanne C."/>
            <person name="Gautier V."/>
            <person name="Ament-Velasquez S.L."/>
            <person name="Kruys A."/>
            <person name="Hutchinson M.I."/>
            <person name="Powell A.J."/>
            <person name="Barry K."/>
            <person name="Miller A.N."/>
            <person name="Grigoriev I.V."/>
            <person name="Debuchy R."/>
            <person name="Gladieux P."/>
            <person name="Hiltunen Thoren M."/>
            <person name="Johannesson H."/>
        </authorList>
    </citation>
    <scope>NUCLEOTIDE SEQUENCE</scope>
    <source>
        <strain evidence="1">CBS 232.78</strain>
    </source>
</reference>
<sequence>MAIVEMHRQQQGDRAELETNADEQACLGPASAMHPAWDKQDLLAALELRCRRAKKMLNEAREPRRMSEAIDEWAAAPDTSAVISGNLEGTHHRYLWFPKLQEHVRAVEGHHPIRKPRSGDTSKTPDWLILRGTAQELGKYVKPKQGETSATDIRRHVLLVGETKVHGAKLQSGDYASHTQMCSKANIGQLVLLHFCTNQHDDDPMTSSPSSLPVFLSPDRMTRHQTPAQQASVEREASCTSFPQSSPVTARQAALQMAEVEQQQTEPLAEKCMDEGVIQPQIENIPLSG</sequence>
<gene>
    <name evidence="1" type="ORF">B0H63DRAFT_526816</name>
</gene>
<organism evidence="1 2">
    <name type="scientific">Podospora didyma</name>
    <dbReference type="NCBI Taxonomy" id="330526"/>
    <lineage>
        <taxon>Eukaryota</taxon>
        <taxon>Fungi</taxon>
        <taxon>Dikarya</taxon>
        <taxon>Ascomycota</taxon>
        <taxon>Pezizomycotina</taxon>
        <taxon>Sordariomycetes</taxon>
        <taxon>Sordariomycetidae</taxon>
        <taxon>Sordariales</taxon>
        <taxon>Podosporaceae</taxon>
        <taxon>Podospora</taxon>
    </lineage>
</organism>
<accession>A0AAE0N6H5</accession>
<name>A0AAE0N6H5_9PEZI</name>
<dbReference type="AlphaFoldDB" id="A0AAE0N6H5"/>
<proteinExistence type="predicted"/>
<reference evidence="1" key="2">
    <citation type="submission" date="2023-06" db="EMBL/GenBank/DDBJ databases">
        <authorList>
            <consortium name="Lawrence Berkeley National Laboratory"/>
            <person name="Haridas S."/>
            <person name="Hensen N."/>
            <person name="Bonometti L."/>
            <person name="Westerberg I."/>
            <person name="Brannstrom I.O."/>
            <person name="Guillou S."/>
            <person name="Cros-Aarteil S."/>
            <person name="Calhoun S."/>
            <person name="Kuo A."/>
            <person name="Mondo S."/>
            <person name="Pangilinan J."/>
            <person name="Riley R."/>
            <person name="LaButti K."/>
            <person name="Andreopoulos B."/>
            <person name="Lipzen A."/>
            <person name="Chen C."/>
            <person name="Yanf M."/>
            <person name="Daum C."/>
            <person name="Ng V."/>
            <person name="Clum A."/>
            <person name="Steindorff A."/>
            <person name="Ohm R."/>
            <person name="Martin F."/>
            <person name="Silar P."/>
            <person name="Natvig D."/>
            <person name="Lalanne C."/>
            <person name="Gautier V."/>
            <person name="Ament-velasquez S.L."/>
            <person name="Kruys A."/>
            <person name="Hutchinson M.I."/>
            <person name="Powell A.J."/>
            <person name="Barry K."/>
            <person name="Miller A.N."/>
            <person name="Grigoriev I.V."/>
            <person name="Debuchy R."/>
            <person name="Gladieux P."/>
            <person name="Thoren M.H."/>
            <person name="Johannesson H."/>
        </authorList>
    </citation>
    <scope>NUCLEOTIDE SEQUENCE</scope>
    <source>
        <strain evidence="1">CBS 232.78</strain>
    </source>
</reference>
<protein>
    <submittedName>
        <fullName evidence="1">Uncharacterized protein</fullName>
    </submittedName>
</protein>
<evidence type="ECO:0000313" key="1">
    <source>
        <dbReference type="EMBL" id="KAK3371953.1"/>
    </source>
</evidence>
<keyword evidence="2" id="KW-1185">Reference proteome</keyword>